<feature type="region of interest" description="Disordered" evidence="1">
    <location>
        <begin position="194"/>
        <end position="269"/>
    </location>
</feature>
<gene>
    <name evidence="2" type="ORF">T440DRAFT_76216</name>
</gene>
<feature type="region of interest" description="Disordered" evidence="1">
    <location>
        <begin position="47"/>
        <end position="67"/>
    </location>
</feature>
<proteinExistence type="predicted"/>
<dbReference type="EMBL" id="MU006304">
    <property type="protein sequence ID" value="KAF2850976.1"/>
    <property type="molecule type" value="Genomic_DNA"/>
</dbReference>
<accession>A0A6A7B622</accession>
<keyword evidence="3" id="KW-1185">Reference proteome</keyword>
<organism evidence="2 3">
    <name type="scientific">Plenodomus tracheiphilus IPT5</name>
    <dbReference type="NCBI Taxonomy" id="1408161"/>
    <lineage>
        <taxon>Eukaryota</taxon>
        <taxon>Fungi</taxon>
        <taxon>Dikarya</taxon>
        <taxon>Ascomycota</taxon>
        <taxon>Pezizomycotina</taxon>
        <taxon>Dothideomycetes</taxon>
        <taxon>Pleosporomycetidae</taxon>
        <taxon>Pleosporales</taxon>
        <taxon>Pleosporineae</taxon>
        <taxon>Leptosphaeriaceae</taxon>
        <taxon>Plenodomus</taxon>
    </lineage>
</organism>
<reference evidence="2" key="1">
    <citation type="submission" date="2020-01" db="EMBL/GenBank/DDBJ databases">
        <authorList>
            <consortium name="DOE Joint Genome Institute"/>
            <person name="Haridas S."/>
            <person name="Albert R."/>
            <person name="Binder M."/>
            <person name="Bloem J."/>
            <person name="Labutti K."/>
            <person name="Salamov A."/>
            <person name="Andreopoulos B."/>
            <person name="Baker S.E."/>
            <person name="Barry K."/>
            <person name="Bills G."/>
            <person name="Bluhm B.H."/>
            <person name="Cannon C."/>
            <person name="Castanera R."/>
            <person name="Culley D.E."/>
            <person name="Daum C."/>
            <person name="Ezra D."/>
            <person name="Gonzalez J.B."/>
            <person name="Henrissat B."/>
            <person name="Kuo A."/>
            <person name="Liang C."/>
            <person name="Lipzen A."/>
            <person name="Lutzoni F."/>
            <person name="Magnuson J."/>
            <person name="Mondo S."/>
            <person name="Nolan M."/>
            <person name="Ohm R."/>
            <person name="Pangilinan J."/>
            <person name="Park H.-J."/>
            <person name="Ramirez L."/>
            <person name="Alfaro M."/>
            <person name="Sun H."/>
            <person name="Tritt A."/>
            <person name="Yoshinaga Y."/>
            <person name="Zwiers L.-H."/>
            <person name="Turgeon B.G."/>
            <person name="Goodwin S.B."/>
            <person name="Spatafora J.W."/>
            <person name="Crous P.W."/>
            <person name="Grigoriev I.V."/>
        </authorList>
    </citation>
    <scope>NUCLEOTIDE SEQUENCE</scope>
    <source>
        <strain evidence="2">IPT5</strain>
    </source>
</reference>
<evidence type="ECO:0000313" key="2">
    <source>
        <dbReference type="EMBL" id="KAF2850976.1"/>
    </source>
</evidence>
<feature type="compositionally biased region" description="Basic and acidic residues" evidence="1">
    <location>
        <begin position="194"/>
        <end position="203"/>
    </location>
</feature>
<feature type="compositionally biased region" description="Low complexity" evidence="1">
    <location>
        <begin position="234"/>
        <end position="244"/>
    </location>
</feature>
<evidence type="ECO:0000313" key="3">
    <source>
        <dbReference type="Proteomes" id="UP000799423"/>
    </source>
</evidence>
<feature type="compositionally biased region" description="Polar residues" evidence="1">
    <location>
        <begin position="144"/>
        <end position="162"/>
    </location>
</feature>
<evidence type="ECO:0000256" key="1">
    <source>
        <dbReference type="SAM" id="MobiDB-lite"/>
    </source>
</evidence>
<feature type="compositionally biased region" description="Polar residues" evidence="1">
    <location>
        <begin position="205"/>
        <end position="219"/>
    </location>
</feature>
<feature type="region of interest" description="Disordered" evidence="1">
    <location>
        <begin position="1"/>
        <end position="21"/>
    </location>
</feature>
<name>A0A6A7B622_9PLEO</name>
<dbReference type="Proteomes" id="UP000799423">
    <property type="component" value="Unassembled WGS sequence"/>
</dbReference>
<feature type="region of interest" description="Disordered" evidence="1">
    <location>
        <begin position="144"/>
        <end position="181"/>
    </location>
</feature>
<sequence length="294" mass="31545">MGRPAPWLAPADDDGRHQLASGHAATPISACSLLALQHTPPVDAAPLATAGSLTPQRRNGGYAHGRSVAAVPTAQRGCGSTLPREVAPAGPCSGHTQYSVRCVPFTAVLISAASTSKGNPICHHHLLYVTLGEMNPQTNQLAARQRGLQSNTGRSLTHSLTHNPIGVSPANNHQHSPPPRLLLAEHPSFITAHRSDSREEKSRQVTHMQASNMSHTSRQYPIHIHPSPLDMPAQTQTQTQTPTPSIQVSASTQKKPPKEREKANYSCWPEFQGPKAPWFPLLRSRAGRTAEAGT</sequence>
<dbReference type="AlphaFoldDB" id="A0A6A7B622"/>
<feature type="compositionally biased region" description="Polar residues" evidence="1">
    <location>
        <begin position="245"/>
        <end position="254"/>
    </location>
</feature>
<protein>
    <submittedName>
        <fullName evidence="2">Uncharacterized protein</fullName>
    </submittedName>
</protein>